<evidence type="ECO:0000313" key="3">
    <source>
        <dbReference type="Proteomes" id="UP000567293"/>
    </source>
</evidence>
<dbReference type="AlphaFoldDB" id="A0A7V8NWY3"/>
<evidence type="ECO:0000313" key="2">
    <source>
        <dbReference type="EMBL" id="MBA0088991.1"/>
    </source>
</evidence>
<organism evidence="2 3">
    <name type="scientific">Candidatus Acidiferrum panamense</name>
    <dbReference type="NCBI Taxonomy" id="2741543"/>
    <lineage>
        <taxon>Bacteria</taxon>
        <taxon>Pseudomonadati</taxon>
        <taxon>Acidobacteriota</taxon>
        <taxon>Terriglobia</taxon>
        <taxon>Candidatus Acidiferrales</taxon>
        <taxon>Candidatus Acidiferrum</taxon>
    </lineage>
</organism>
<dbReference type="InterPro" id="IPR052739">
    <property type="entry name" value="FAAH2"/>
</dbReference>
<dbReference type="SUPFAM" id="SSF75304">
    <property type="entry name" value="Amidase signature (AS) enzymes"/>
    <property type="match status" value="1"/>
</dbReference>
<name>A0A7V8NWY3_9BACT</name>
<protein>
    <submittedName>
        <fullName evidence="2">Amidase</fullName>
    </submittedName>
</protein>
<reference evidence="2" key="1">
    <citation type="submission" date="2020-06" db="EMBL/GenBank/DDBJ databases">
        <title>Legume-microbial interactions unlock mineral nutrients during tropical forest succession.</title>
        <authorList>
            <person name="Epihov D.Z."/>
        </authorList>
    </citation>
    <scope>NUCLEOTIDE SEQUENCE [LARGE SCALE GENOMIC DNA]</scope>
    <source>
        <strain evidence="2">Pan2503</strain>
    </source>
</reference>
<keyword evidence="3" id="KW-1185">Reference proteome</keyword>
<dbReference type="InterPro" id="IPR023631">
    <property type="entry name" value="Amidase_dom"/>
</dbReference>
<dbReference type="InterPro" id="IPR036928">
    <property type="entry name" value="AS_sf"/>
</dbReference>
<gene>
    <name evidence="2" type="ORF">HRJ53_28715</name>
</gene>
<dbReference type="GO" id="GO:0012505">
    <property type="term" value="C:endomembrane system"/>
    <property type="evidence" value="ECO:0007669"/>
    <property type="project" value="TreeGrafter"/>
</dbReference>
<feature type="non-terminal residue" evidence="2">
    <location>
        <position position="1"/>
    </location>
</feature>
<comment type="caution">
    <text evidence="2">The sequence shown here is derived from an EMBL/GenBank/DDBJ whole genome shotgun (WGS) entry which is preliminary data.</text>
</comment>
<feature type="domain" description="Amidase" evidence="1">
    <location>
        <begin position="9"/>
        <end position="441"/>
    </location>
</feature>
<dbReference type="PANTHER" id="PTHR43372:SF4">
    <property type="entry name" value="FATTY-ACID AMIDE HYDROLASE 2"/>
    <property type="match status" value="1"/>
</dbReference>
<dbReference type="Gene3D" id="3.90.1300.10">
    <property type="entry name" value="Amidase signature (AS) domain"/>
    <property type="match status" value="1"/>
</dbReference>
<dbReference type="Proteomes" id="UP000567293">
    <property type="component" value="Unassembled WGS sequence"/>
</dbReference>
<accession>A0A7V8NWY3</accession>
<dbReference type="PANTHER" id="PTHR43372">
    <property type="entry name" value="FATTY-ACID AMIDE HYDROLASE"/>
    <property type="match status" value="1"/>
</dbReference>
<dbReference type="EMBL" id="JACDQQ010002783">
    <property type="protein sequence ID" value="MBA0088991.1"/>
    <property type="molecule type" value="Genomic_DNA"/>
</dbReference>
<dbReference type="Pfam" id="PF01425">
    <property type="entry name" value="Amidase"/>
    <property type="match status" value="1"/>
</dbReference>
<proteinExistence type="predicted"/>
<dbReference type="PROSITE" id="PS00571">
    <property type="entry name" value="AMIDASES"/>
    <property type="match status" value="1"/>
</dbReference>
<dbReference type="InterPro" id="IPR020556">
    <property type="entry name" value="Amidase_CS"/>
</dbReference>
<sequence>RKKRISSVELTQQIFARIDKYNPKLNAFAYQLRDNALARAKQADEAQAHRKALGPLHGVPIHVKESFAVAGHPYTWGIPALKDSKASENSEVVARLLNAGGVLLGATNVAINLSDWQSYNDIYGTTNNPWDVARSPGGSSGGTAAALAAGLGYLSVGSDIGGSIRVPASFCGIYGNKPTLDLVSLDGHSPGGQRETPGFSTLLAVAGPMARSAEDLLVALRTLGGPADYTAKAWKWALPPSRHEVLRSFRVGYVLDDAFCPATPDTKAALEKAIQAIEKAGAKLKPGWPAGFKINDLYENYVFHLEAFLLGTAPPDELEAARKEAASSGKTPPGLRSFAEWEGQNYKRLGFREQWQKYFDDVDVFLSPVAFTVAFPHDHSEPSSKRSVATSAGPREYGDLLRWIAVPTLTGCPATVAPAGRGTGGLPVGVEIMGPFWEDATPLTFAKLLAHEVGGFQAPQGYGS</sequence>
<evidence type="ECO:0000259" key="1">
    <source>
        <dbReference type="Pfam" id="PF01425"/>
    </source>
</evidence>